<keyword evidence="3" id="KW-1185">Reference proteome</keyword>
<accession>A0ABR2WM88</accession>
<dbReference type="Proteomes" id="UP001479436">
    <property type="component" value="Unassembled WGS sequence"/>
</dbReference>
<feature type="compositionally biased region" description="Pro residues" evidence="1">
    <location>
        <begin position="20"/>
        <end position="34"/>
    </location>
</feature>
<protein>
    <submittedName>
        <fullName evidence="2">Uncharacterized protein</fullName>
    </submittedName>
</protein>
<evidence type="ECO:0000313" key="3">
    <source>
        <dbReference type="Proteomes" id="UP001479436"/>
    </source>
</evidence>
<evidence type="ECO:0000256" key="1">
    <source>
        <dbReference type="SAM" id="MobiDB-lite"/>
    </source>
</evidence>
<gene>
    <name evidence="2" type="ORF">K7432_011471</name>
</gene>
<sequence length="164" mass="17764">MILGVAQVAGAKVDLGTCKPPKPPVQPPKPPVNPPTYEKSPCKTCKPPRPPVYPPISTIRPLTPGKPCSPKSCKAIITKIRTVCGTDIDINFCLNLRVNIDFLRLDSLKCRMVVSAAQIAGVSVDLGVCNRLDSNEYNDHSHPNNSGYGYGGGHRNNEAGRYHY</sequence>
<dbReference type="EMBL" id="JASJQH010000889">
    <property type="protein sequence ID" value="KAK9762618.1"/>
    <property type="molecule type" value="Genomic_DNA"/>
</dbReference>
<feature type="region of interest" description="Disordered" evidence="1">
    <location>
        <begin position="14"/>
        <end position="43"/>
    </location>
</feature>
<proteinExistence type="predicted"/>
<evidence type="ECO:0000313" key="2">
    <source>
        <dbReference type="EMBL" id="KAK9762618.1"/>
    </source>
</evidence>
<reference evidence="2 3" key="1">
    <citation type="submission" date="2023-04" db="EMBL/GenBank/DDBJ databases">
        <title>Genome of Basidiobolus ranarum AG-B5.</title>
        <authorList>
            <person name="Stajich J.E."/>
            <person name="Carter-House D."/>
            <person name="Gryganskyi A."/>
        </authorList>
    </citation>
    <scope>NUCLEOTIDE SEQUENCE [LARGE SCALE GENOMIC DNA]</scope>
    <source>
        <strain evidence="2 3">AG-B5</strain>
    </source>
</reference>
<name>A0ABR2WM88_9FUNG</name>
<comment type="caution">
    <text evidence="2">The sequence shown here is derived from an EMBL/GenBank/DDBJ whole genome shotgun (WGS) entry which is preliminary data.</text>
</comment>
<organism evidence="2 3">
    <name type="scientific">Basidiobolus ranarum</name>
    <dbReference type="NCBI Taxonomy" id="34480"/>
    <lineage>
        <taxon>Eukaryota</taxon>
        <taxon>Fungi</taxon>
        <taxon>Fungi incertae sedis</taxon>
        <taxon>Zoopagomycota</taxon>
        <taxon>Entomophthoromycotina</taxon>
        <taxon>Basidiobolomycetes</taxon>
        <taxon>Basidiobolales</taxon>
        <taxon>Basidiobolaceae</taxon>
        <taxon>Basidiobolus</taxon>
    </lineage>
</organism>